<feature type="signal peptide" evidence="2">
    <location>
        <begin position="1"/>
        <end position="25"/>
    </location>
</feature>
<gene>
    <name evidence="5" type="ORF">ABUL08_22910</name>
    <name evidence="4" type="ORF">VK199_22835</name>
</gene>
<dbReference type="Pfam" id="PF14021">
    <property type="entry name" value="TNT"/>
    <property type="match status" value="1"/>
</dbReference>
<organism evidence="5">
    <name type="scientific">Micromonospora sp. CCTCC AA 2012012</name>
    <dbReference type="NCBI Taxonomy" id="3111921"/>
    <lineage>
        <taxon>Bacteria</taxon>
        <taxon>Bacillati</taxon>
        <taxon>Actinomycetota</taxon>
        <taxon>Actinomycetes</taxon>
        <taxon>Micromonosporales</taxon>
        <taxon>Micromonosporaceae</taxon>
        <taxon>Micromonospora</taxon>
    </lineage>
</organism>
<reference evidence="5" key="2">
    <citation type="submission" date="2024-06" db="EMBL/GenBank/DDBJ databases">
        <title>Micromonospora mangrovi CCTCC AA 2012012 genome sequences.</title>
        <authorList>
            <person name="Gao J."/>
        </authorList>
    </citation>
    <scope>NUCLEOTIDE SEQUENCE</scope>
    <source>
        <strain evidence="5">CCTCC AA 2012012</strain>
    </source>
</reference>
<dbReference type="PANTHER" id="PTHR42059:SF1">
    <property type="entry name" value="TNT DOMAIN-CONTAINING PROTEIN"/>
    <property type="match status" value="1"/>
</dbReference>
<name>A0AAU8HD71_9ACTN</name>
<keyword evidence="2" id="KW-0732">Signal</keyword>
<dbReference type="PANTHER" id="PTHR42059">
    <property type="entry name" value="TNT DOMAIN-CONTAINING PROTEIN"/>
    <property type="match status" value="1"/>
</dbReference>
<dbReference type="InterPro" id="IPR006311">
    <property type="entry name" value="TAT_signal"/>
</dbReference>
<dbReference type="EMBL" id="CP157762">
    <property type="protein sequence ID" value="XBP92439.1"/>
    <property type="molecule type" value="Genomic_DNA"/>
</dbReference>
<feature type="domain" description="TNT" evidence="3">
    <location>
        <begin position="153"/>
        <end position="254"/>
    </location>
</feature>
<dbReference type="PROSITE" id="PS51318">
    <property type="entry name" value="TAT"/>
    <property type="match status" value="1"/>
</dbReference>
<evidence type="ECO:0000256" key="1">
    <source>
        <dbReference type="SAM" id="MobiDB-lite"/>
    </source>
</evidence>
<dbReference type="EMBL" id="CP159342">
    <property type="protein sequence ID" value="XCH73136.1"/>
    <property type="molecule type" value="Genomic_DNA"/>
</dbReference>
<evidence type="ECO:0000313" key="5">
    <source>
        <dbReference type="EMBL" id="XCH73136.1"/>
    </source>
</evidence>
<protein>
    <submittedName>
        <fullName evidence="5">TNT domain-containing protein</fullName>
    </submittedName>
</protein>
<reference evidence="4" key="1">
    <citation type="submission" date="2024-01" db="EMBL/GenBank/DDBJ databases">
        <title>The genome sequence of Micromonospora mangrovi CCTCC AA 2012012.</title>
        <authorList>
            <person name="Gao J."/>
        </authorList>
    </citation>
    <scope>NUCLEOTIDE SEQUENCE</scope>
    <source>
        <strain evidence="4">CCTCC AA 2012012</strain>
    </source>
</reference>
<evidence type="ECO:0000313" key="4">
    <source>
        <dbReference type="EMBL" id="XBP92439.1"/>
    </source>
</evidence>
<evidence type="ECO:0000259" key="3">
    <source>
        <dbReference type="Pfam" id="PF14021"/>
    </source>
</evidence>
<dbReference type="InterPro" id="IPR025331">
    <property type="entry name" value="TNT"/>
</dbReference>
<evidence type="ECO:0000256" key="2">
    <source>
        <dbReference type="SAM" id="SignalP"/>
    </source>
</evidence>
<dbReference type="InterPro" id="IPR053024">
    <property type="entry name" value="Fungal_surface_NADase"/>
</dbReference>
<feature type="chain" id="PRO_5043289113" evidence="2">
    <location>
        <begin position="26"/>
        <end position="279"/>
    </location>
</feature>
<sequence length="279" mass="29234">MRTRRWLLAVVSGAALILVPGAAQSAAPTAAVRAATLTGGGSGDLDPDRQGASQSRPPQPSPGGSLCVPGTPPNAPQTTDFYAGDPLFGPAQLPTASPVGPLLAGYQRFGAQSQVEWVQNYTTQTTPNKLIFPPGNGFVLGPHGEQVKTRQTMLPGYRLDRFGFPGGAFLAPLGTPFSARSLAPQSLNTPANAPLANYHTYCVLKPFDVDSGPIAPWFAQTGLGTQFQLNAAYLPQAGGAVSVQWLLDHQFLTEEYLDGVCTTTSVPRQSSTPVPGYVC</sequence>
<dbReference type="AlphaFoldDB" id="A0AAU8HD71"/>
<proteinExistence type="predicted"/>
<dbReference type="GO" id="GO:0050135">
    <property type="term" value="F:NADP+ nucleosidase activity"/>
    <property type="evidence" value="ECO:0007669"/>
    <property type="project" value="InterPro"/>
</dbReference>
<feature type="region of interest" description="Disordered" evidence="1">
    <location>
        <begin position="37"/>
        <end position="87"/>
    </location>
</feature>
<accession>A0AAU8HD71</accession>
<dbReference type="RefSeq" id="WP_350932026.1">
    <property type="nucleotide sequence ID" value="NZ_CP157762.1"/>
</dbReference>